<accession>A0ABQ5ASI0</accession>
<evidence type="ECO:0000313" key="1">
    <source>
        <dbReference type="EMBL" id="GJT03894.1"/>
    </source>
</evidence>
<keyword evidence="2" id="KW-1185">Reference proteome</keyword>
<proteinExistence type="predicted"/>
<evidence type="ECO:0000313" key="2">
    <source>
        <dbReference type="Proteomes" id="UP001151760"/>
    </source>
</evidence>
<dbReference type="Proteomes" id="UP001151760">
    <property type="component" value="Unassembled WGS sequence"/>
</dbReference>
<gene>
    <name evidence="1" type="ORF">Tco_0838356</name>
</gene>
<reference evidence="1" key="2">
    <citation type="submission" date="2022-01" db="EMBL/GenBank/DDBJ databases">
        <authorList>
            <person name="Yamashiro T."/>
            <person name="Shiraishi A."/>
            <person name="Satake H."/>
            <person name="Nakayama K."/>
        </authorList>
    </citation>
    <scope>NUCLEOTIDE SEQUENCE</scope>
</reference>
<sequence>MNVSLHMSPTYHPKTDGQTEVVNRCLEGFPPLPHIAYVQGDNNVDVVDKSLTAREELKAYKGDNPTTQQALLEVDDDVISDKPQDLLARKLIKKGIRDAEYVLVHWDNGSKEDASCESLANMLSSYPRFSWDS</sequence>
<comment type="caution">
    <text evidence="1">The sequence shown here is derived from an EMBL/GenBank/DDBJ whole genome shotgun (WGS) entry which is preliminary data.</text>
</comment>
<organism evidence="1 2">
    <name type="scientific">Tanacetum coccineum</name>
    <dbReference type="NCBI Taxonomy" id="301880"/>
    <lineage>
        <taxon>Eukaryota</taxon>
        <taxon>Viridiplantae</taxon>
        <taxon>Streptophyta</taxon>
        <taxon>Embryophyta</taxon>
        <taxon>Tracheophyta</taxon>
        <taxon>Spermatophyta</taxon>
        <taxon>Magnoliopsida</taxon>
        <taxon>eudicotyledons</taxon>
        <taxon>Gunneridae</taxon>
        <taxon>Pentapetalae</taxon>
        <taxon>asterids</taxon>
        <taxon>campanulids</taxon>
        <taxon>Asterales</taxon>
        <taxon>Asteraceae</taxon>
        <taxon>Asteroideae</taxon>
        <taxon>Anthemideae</taxon>
        <taxon>Anthemidinae</taxon>
        <taxon>Tanacetum</taxon>
    </lineage>
</organism>
<reference evidence="1" key="1">
    <citation type="journal article" date="2022" name="Int. J. Mol. Sci.">
        <title>Draft Genome of Tanacetum Coccineum: Genomic Comparison of Closely Related Tanacetum-Family Plants.</title>
        <authorList>
            <person name="Yamashiro T."/>
            <person name="Shiraishi A."/>
            <person name="Nakayama K."/>
            <person name="Satake H."/>
        </authorList>
    </citation>
    <scope>NUCLEOTIDE SEQUENCE</scope>
</reference>
<dbReference type="EMBL" id="BQNB010012465">
    <property type="protein sequence ID" value="GJT03894.1"/>
    <property type="molecule type" value="Genomic_DNA"/>
</dbReference>
<name>A0ABQ5ASI0_9ASTR</name>
<protein>
    <submittedName>
        <fullName evidence="1">Uncharacterized protein</fullName>
    </submittedName>
</protein>